<dbReference type="RefSeq" id="WP_278432078.1">
    <property type="nucleotide sequence ID" value="NZ_DPSM01000029.1"/>
</dbReference>
<evidence type="ECO:0000313" key="2">
    <source>
        <dbReference type="EMBL" id="HCK02893.1"/>
    </source>
</evidence>
<feature type="domain" description="HTH cro/C1-type" evidence="1">
    <location>
        <begin position="12"/>
        <end position="64"/>
    </location>
</feature>
<reference evidence="2 3" key="1">
    <citation type="journal article" date="2018" name="Nat. Biotechnol.">
        <title>A standardized bacterial taxonomy based on genome phylogeny substantially revises the tree of life.</title>
        <authorList>
            <person name="Parks D.H."/>
            <person name="Chuvochina M."/>
            <person name="Waite D.W."/>
            <person name="Rinke C."/>
            <person name="Skarshewski A."/>
            <person name="Chaumeil P.A."/>
            <person name="Hugenholtz P."/>
        </authorList>
    </citation>
    <scope>NUCLEOTIDE SEQUENCE [LARGE SCALE GENOMIC DNA]</scope>
    <source>
        <strain evidence="2">UBA11264</strain>
    </source>
</reference>
<dbReference type="AlphaFoldDB" id="A0A9C7R129"/>
<accession>A0A9C7R129</accession>
<gene>
    <name evidence="2" type="ORF">DHV72_23120</name>
</gene>
<dbReference type="PROSITE" id="PS50943">
    <property type="entry name" value="HTH_CROC1"/>
    <property type="match status" value="1"/>
</dbReference>
<dbReference type="EMBL" id="DPSM01000029">
    <property type="protein sequence ID" value="HCK02893.1"/>
    <property type="molecule type" value="Genomic_DNA"/>
</dbReference>
<dbReference type="GO" id="GO:0003677">
    <property type="term" value="F:DNA binding"/>
    <property type="evidence" value="ECO:0007669"/>
    <property type="project" value="InterPro"/>
</dbReference>
<dbReference type="Proteomes" id="UP000262210">
    <property type="component" value="Unassembled WGS sequence"/>
</dbReference>
<dbReference type="SUPFAM" id="SSF47413">
    <property type="entry name" value="lambda repressor-like DNA-binding domains"/>
    <property type="match status" value="1"/>
</dbReference>
<dbReference type="InterPro" id="IPR010982">
    <property type="entry name" value="Lambda_DNA-bd_dom_sf"/>
</dbReference>
<dbReference type="Gene3D" id="1.10.260.40">
    <property type="entry name" value="lambda repressor-like DNA-binding domains"/>
    <property type="match status" value="1"/>
</dbReference>
<dbReference type="CDD" id="cd00093">
    <property type="entry name" value="HTH_XRE"/>
    <property type="match status" value="1"/>
</dbReference>
<dbReference type="InterPro" id="IPR001387">
    <property type="entry name" value="Cro/C1-type_HTH"/>
</dbReference>
<sequence>MNTGNTISNRAKSRRIELGLTQAEVAELAGITQQSYQQLEAGKTKKPRNLLEISSALKCTAQWLMYGKAKLSA</sequence>
<name>A0A9C7R129_9GAMM</name>
<dbReference type="SMART" id="SM00530">
    <property type="entry name" value="HTH_XRE"/>
    <property type="match status" value="1"/>
</dbReference>
<organism evidence="2 3">
    <name type="scientific">Serratia grimesii</name>
    <dbReference type="NCBI Taxonomy" id="82995"/>
    <lineage>
        <taxon>Bacteria</taxon>
        <taxon>Pseudomonadati</taxon>
        <taxon>Pseudomonadota</taxon>
        <taxon>Gammaproteobacteria</taxon>
        <taxon>Enterobacterales</taxon>
        <taxon>Yersiniaceae</taxon>
        <taxon>Serratia</taxon>
    </lineage>
</organism>
<comment type="caution">
    <text evidence="2">The sequence shown here is derived from an EMBL/GenBank/DDBJ whole genome shotgun (WGS) entry which is preliminary data.</text>
</comment>
<protein>
    <submittedName>
        <fullName evidence="2">Transcriptional regulator</fullName>
    </submittedName>
</protein>
<evidence type="ECO:0000259" key="1">
    <source>
        <dbReference type="PROSITE" id="PS50943"/>
    </source>
</evidence>
<proteinExistence type="predicted"/>
<dbReference type="Pfam" id="PF01381">
    <property type="entry name" value="HTH_3"/>
    <property type="match status" value="1"/>
</dbReference>
<evidence type="ECO:0000313" key="3">
    <source>
        <dbReference type="Proteomes" id="UP000262210"/>
    </source>
</evidence>